<feature type="compositionally biased region" description="Polar residues" evidence="1">
    <location>
        <begin position="141"/>
        <end position="154"/>
    </location>
</feature>
<dbReference type="AlphaFoldDB" id="A0A9W8N3V0"/>
<feature type="compositionally biased region" description="Acidic residues" evidence="1">
    <location>
        <begin position="78"/>
        <end position="91"/>
    </location>
</feature>
<accession>A0A9W8N3V0</accession>
<evidence type="ECO:0000313" key="3">
    <source>
        <dbReference type="Proteomes" id="UP001148614"/>
    </source>
</evidence>
<comment type="caution">
    <text evidence="2">The sequence shown here is derived from an EMBL/GenBank/DDBJ whole genome shotgun (WGS) entry which is preliminary data.</text>
</comment>
<feature type="region of interest" description="Disordered" evidence="1">
    <location>
        <begin position="136"/>
        <end position="198"/>
    </location>
</feature>
<feature type="compositionally biased region" description="Polar residues" evidence="1">
    <location>
        <begin position="1158"/>
        <end position="1169"/>
    </location>
</feature>
<proteinExistence type="predicted"/>
<feature type="compositionally biased region" description="Basic and acidic residues" evidence="1">
    <location>
        <begin position="155"/>
        <end position="164"/>
    </location>
</feature>
<feature type="region of interest" description="Disordered" evidence="1">
    <location>
        <begin position="34"/>
        <end position="99"/>
    </location>
</feature>
<reference evidence="2" key="1">
    <citation type="submission" date="2022-07" db="EMBL/GenBank/DDBJ databases">
        <title>Genome Sequence of Xylaria arbuscula.</title>
        <authorList>
            <person name="Buettner E."/>
        </authorList>
    </citation>
    <scope>NUCLEOTIDE SEQUENCE</scope>
    <source>
        <strain evidence="2">VT107</strain>
    </source>
</reference>
<sequence length="1169" mass="130811">MAFTSLHITSLYATTDQYIQLDAAEKPHDEFRENKMRGTEEGTDAFSRLRGEEKSSRRHSRGKKDPISLCYQNTLGVEADDTGGDEPELAPEDVSWGKQDHETLDTAEDNMTTEDHPPEEVPMDKALLDTRSLKEFAGDSAIQNSKDISATQSGRSDRNEKGPSGEELPQCEALALSPADGNDEIDDIAQHPNVEGNNLDVEHFSEPCKKTTEETVHLTQDSALTNNLAPGYEPADIDLPPSPLLSQVEVDLEPGMRESGAMTSALLSSSTVEFGHLGRNPFPQTHELYHIQAPITREATEYDSGNIYRNSPAVFTGADHAALMAASFNMPTETSPWETVDEDETSEQVWETTDDETIERSVGDFRLPRDTLSDIAEVIQEPSENISKIPRDFALSTAHLPNQSNPNLHYAENPSPKVSQLDLAHCAQPSDHSDRDGSEHQFQVQDWANWCESEVAAGSLPENPEFHPHYLDTISENSDDEFVVRKLAIKTSDDDLGRLHSAVPNETSEALFNESPLEGVSNEPATDHYSKSVGSLDEVQDTSFAWPLVPAENFHRNEIGEWPDIFRDEEDESEVETQQLQHVFDHTRFVSGTSVTSHFHETEQHPFNEKSMEEMAAIARARDHDNIHFDQRPRVVQVEGEESQQGPQRGFTWLSTRSSSIDQSPDMNFEPLLDDRRLETIGAAFAPNEALATGEGAEYVSENASISDLELRAASPNEARRIGRDINPHSVYYTETSLDSDQGHPGYQKESMLSSDLGLPKRMGLRADPLEHPKSAGDRPILPDSQENKQRPILVHSSTQTDEEFVLGAFSPPDEIHAEEPRSPTPAIVLPDLGDFNVKSLARAKSLKKKHRQHFRELEETVATAVVIYATAQKLSPPPSPPYYGLINNNMTERLDATQGLAQASSDVVSSEISAQHSVDESDFSSSVADLSTDDERHRHRSHRSHHHSSRPKETVNGDEHRSHRHRHHKSRDENEQPVKTSSDRSIFSRHRKEEPVRPSKEESRRHDGSHESSSHRRHRTPEEQAAHDRRKEERRAQRELERERERQLELSREQKGKEAETTPPSSERHSPRSSRRSGQSDLRPGHSHSERRVSIKEESSPVASKKFFNFRGGESILDAARVSPEDEIEASNRASMRSHSRSHRDSGDPSRAAPGAPTTQGAQRISRA</sequence>
<dbReference type="Proteomes" id="UP001148614">
    <property type="component" value="Unassembled WGS sequence"/>
</dbReference>
<gene>
    <name evidence="2" type="ORF">NPX13_g10901</name>
</gene>
<organism evidence="2 3">
    <name type="scientific">Xylaria arbuscula</name>
    <dbReference type="NCBI Taxonomy" id="114810"/>
    <lineage>
        <taxon>Eukaryota</taxon>
        <taxon>Fungi</taxon>
        <taxon>Dikarya</taxon>
        <taxon>Ascomycota</taxon>
        <taxon>Pezizomycotina</taxon>
        <taxon>Sordariomycetes</taxon>
        <taxon>Xylariomycetidae</taxon>
        <taxon>Xylariales</taxon>
        <taxon>Xylariaceae</taxon>
        <taxon>Xylaria</taxon>
    </lineage>
</organism>
<keyword evidence="3" id="KW-1185">Reference proteome</keyword>
<dbReference type="EMBL" id="JANPWZ010003299">
    <property type="protein sequence ID" value="KAJ3553367.1"/>
    <property type="molecule type" value="Genomic_DNA"/>
</dbReference>
<feature type="compositionally biased region" description="Basic and acidic residues" evidence="1">
    <location>
        <begin position="1084"/>
        <end position="1100"/>
    </location>
</feature>
<feature type="compositionally biased region" description="Polar residues" evidence="1">
    <location>
        <begin position="902"/>
        <end position="917"/>
    </location>
</feature>
<protein>
    <submittedName>
        <fullName evidence="2">Uncharacterized protein</fullName>
    </submittedName>
</protein>
<evidence type="ECO:0000313" key="2">
    <source>
        <dbReference type="EMBL" id="KAJ3553367.1"/>
    </source>
</evidence>
<evidence type="ECO:0000256" key="1">
    <source>
        <dbReference type="SAM" id="MobiDB-lite"/>
    </source>
</evidence>
<feature type="compositionally biased region" description="Basic residues" evidence="1">
    <location>
        <begin position="938"/>
        <end position="950"/>
    </location>
</feature>
<feature type="compositionally biased region" description="Basic and acidic residues" evidence="1">
    <location>
        <begin position="951"/>
        <end position="962"/>
    </location>
</feature>
<feature type="region of interest" description="Disordered" evidence="1">
    <location>
        <begin position="759"/>
        <end position="788"/>
    </location>
</feature>
<feature type="compositionally biased region" description="Basic and acidic residues" evidence="1">
    <location>
        <begin position="992"/>
        <end position="1071"/>
    </location>
</feature>
<feature type="compositionally biased region" description="Basic and acidic residues" evidence="1">
    <location>
        <begin position="768"/>
        <end position="777"/>
    </location>
</feature>
<feature type="region of interest" description="Disordered" evidence="1">
    <location>
        <begin position="902"/>
        <end position="1169"/>
    </location>
</feature>
<name>A0A9W8N3V0_9PEZI</name>